<dbReference type="EMBL" id="CP060587">
    <property type="protein sequence ID" value="QNL93440.1"/>
    <property type="molecule type" value="Genomic_DNA"/>
</dbReference>
<dbReference type="SUPFAM" id="SSF52402">
    <property type="entry name" value="Adenine nucleotide alpha hydrolases-like"/>
    <property type="match status" value="2"/>
</dbReference>
<evidence type="ECO:0000313" key="4">
    <source>
        <dbReference type="EMBL" id="QNL93440.1"/>
    </source>
</evidence>
<evidence type="ECO:0000313" key="3">
    <source>
        <dbReference type="EMBL" id="MBC9226773.1"/>
    </source>
</evidence>
<dbReference type="Gene3D" id="3.40.50.12370">
    <property type="match status" value="1"/>
</dbReference>
<keyword evidence="5" id="KW-1185">Reference proteome</keyword>
<comment type="similarity">
    <text evidence="1">Belongs to the universal stress protein A family.</text>
</comment>
<organism evidence="3 6">
    <name type="scientific">Aeromicrobium senzhongii</name>
    <dbReference type="NCBI Taxonomy" id="2663859"/>
    <lineage>
        <taxon>Bacteria</taxon>
        <taxon>Bacillati</taxon>
        <taxon>Actinomycetota</taxon>
        <taxon>Actinomycetes</taxon>
        <taxon>Propionibacteriales</taxon>
        <taxon>Nocardioidaceae</taxon>
        <taxon>Aeromicrobium</taxon>
    </lineage>
</organism>
<sequence length="298" mass="32170">MSIVVGFGSDTRNAAPLELAAELSRTTGDELVLVSVMQDSWGSLRDFAGVEDEWRADLREQAEEAIATAREHLGPDVQPTAVTRTATSVPQALLDECIARRARMLVAGSASHGALGRIAFGSTNDRLAHSSVVPIALAPRGYRSHDDGIQRLVVAVDPTASDVALHQPIADLASWLKVPVEIVTFAVRSGSRTAYSAFADQGVQQAWSTLVRNHQQELADKIRELAPDTEVTTDQVTTAERWSLALESYQWRAGDLLAVGSSRHGPVARVFVGSTATRIVNHSPVPVVLLPRPRPRTH</sequence>
<dbReference type="PANTHER" id="PTHR46268">
    <property type="entry name" value="STRESS RESPONSE PROTEIN NHAX"/>
    <property type="match status" value="1"/>
</dbReference>
<dbReference type="InterPro" id="IPR006016">
    <property type="entry name" value="UspA"/>
</dbReference>
<proteinExistence type="inferred from homology"/>
<dbReference type="PANTHER" id="PTHR46268:SF6">
    <property type="entry name" value="UNIVERSAL STRESS PROTEIN UP12"/>
    <property type="match status" value="1"/>
</dbReference>
<dbReference type="EMBL" id="JACTVM010000002">
    <property type="protein sequence ID" value="MBC9226773.1"/>
    <property type="molecule type" value="Genomic_DNA"/>
</dbReference>
<feature type="domain" description="UspA" evidence="2">
    <location>
        <begin position="149"/>
        <end position="290"/>
    </location>
</feature>
<evidence type="ECO:0000313" key="6">
    <source>
        <dbReference type="Proteomes" id="UP000620591"/>
    </source>
</evidence>
<dbReference type="Proteomes" id="UP000515871">
    <property type="component" value="Chromosome"/>
</dbReference>
<dbReference type="RefSeq" id="WP_187411422.1">
    <property type="nucleotide sequence ID" value="NZ_CP060587.1"/>
</dbReference>
<dbReference type="AlphaFoldDB" id="A0A8I0EWA2"/>
<dbReference type="Pfam" id="PF00582">
    <property type="entry name" value="Usp"/>
    <property type="match status" value="2"/>
</dbReference>
<evidence type="ECO:0000313" key="5">
    <source>
        <dbReference type="Proteomes" id="UP000515871"/>
    </source>
</evidence>
<evidence type="ECO:0000256" key="1">
    <source>
        <dbReference type="ARBA" id="ARBA00008791"/>
    </source>
</evidence>
<dbReference type="CDD" id="cd00293">
    <property type="entry name" value="USP-like"/>
    <property type="match status" value="2"/>
</dbReference>
<accession>A0A8I0EWA2</accession>
<reference evidence="3" key="1">
    <citation type="submission" date="2020-09" db="EMBL/GenBank/DDBJ databases">
        <title>Novel species in genus Aeromicrobium.</title>
        <authorList>
            <person name="Zhang G."/>
        </authorList>
    </citation>
    <scope>NUCLEOTIDE SEQUENCE</scope>
    <source>
        <strain evidence="5">zg-629</strain>
        <strain evidence="4">Zg-629</strain>
        <strain evidence="3">Zg-636</strain>
    </source>
</reference>
<dbReference type="Proteomes" id="UP000620591">
    <property type="component" value="Unassembled WGS sequence"/>
</dbReference>
<protein>
    <submittedName>
        <fullName evidence="3">Universal stress protein</fullName>
    </submittedName>
</protein>
<name>A0A8I0EWA2_9ACTN</name>
<evidence type="ECO:0000259" key="2">
    <source>
        <dbReference type="Pfam" id="PF00582"/>
    </source>
</evidence>
<gene>
    <name evidence="4" type="ORF">H9L21_09955</name>
    <name evidence="3" type="ORF">IBG24_10635</name>
</gene>
<feature type="domain" description="UspA" evidence="2">
    <location>
        <begin position="2"/>
        <end position="137"/>
    </location>
</feature>